<reference evidence="2" key="1">
    <citation type="submission" date="2020-05" db="EMBL/GenBank/DDBJ databases">
        <authorList>
            <person name="Chiriac C."/>
            <person name="Salcher M."/>
            <person name="Ghai R."/>
            <person name="Kavagutti S V."/>
        </authorList>
    </citation>
    <scope>NUCLEOTIDE SEQUENCE</scope>
</reference>
<evidence type="ECO:0000256" key="1">
    <source>
        <dbReference type="SAM" id="Phobius"/>
    </source>
</evidence>
<gene>
    <name evidence="2" type="ORF">UFOPK3495_00612</name>
    <name evidence="3" type="ORF">UFOPK4237_01111</name>
</gene>
<evidence type="ECO:0000313" key="2">
    <source>
        <dbReference type="EMBL" id="CAB4894525.1"/>
    </source>
</evidence>
<proteinExistence type="predicted"/>
<dbReference type="AlphaFoldDB" id="A0A6J7FMA7"/>
<keyword evidence="1" id="KW-0812">Transmembrane</keyword>
<name>A0A6J7FMA7_9ZZZZ</name>
<feature type="transmembrane region" description="Helical" evidence="1">
    <location>
        <begin position="24"/>
        <end position="45"/>
    </location>
</feature>
<evidence type="ECO:0000313" key="3">
    <source>
        <dbReference type="EMBL" id="CAB5040267.1"/>
    </source>
</evidence>
<dbReference type="EMBL" id="CAFBMC010000023">
    <property type="protein sequence ID" value="CAB4894525.1"/>
    <property type="molecule type" value="Genomic_DNA"/>
</dbReference>
<keyword evidence="1" id="KW-1133">Transmembrane helix</keyword>
<sequence>MATPANTLNDMVDNHAVRHGARALGLLVAAVSFTTLTLVAISAIVDGLSS</sequence>
<keyword evidence="1" id="KW-0472">Membrane</keyword>
<organism evidence="2">
    <name type="scientific">freshwater metagenome</name>
    <dbReference type="NCBI Taxonomy" id="449393"/>
    <lineage>
        <taxon>unclassified sequences</taxon>
        <taxon>metagenomes</taxon>
        <taxon>ecological metagenomes</taxon>
    </lineage>
</organism>
<accession>A0A6J7FMA7</accession>
<dbReference type="EMBL" id="CAFBPZ010000077">
    <property type="protein sequence ID" value="CAB5040267.1"/>
    <property type="molecule type" value="Genomic_DNA"/>
</dbReference>
<protein>
    <submittedName>
        <fullName evidence="2">Unannotated protein</fullName>
    </submittedName>
</protein>